<sequence length="339" mass="37424">MAAAELHLNNGDRLTGTLIERREGKLHFRSALLGDLVIDESAATLVEEPEPAPADEEAAPVPPQVAQAEAAIEAGVEAEAPASPVTAASESAEAASPAEAAGDAAEAAEGVKVPPRVKWSGRFEVALFMQTGRSENNNTSLRVEADRVSRRNNYRFRSRYLYGKSNGRVANDKLSVDLRWRRELSPRIFTQSQTSYQRDRLARIDLSAEQNLSLGYQVLKNQRHDFSVGAGGTGLYRDTVGPARSSLYLAEAFQEYRYKFNKRITISEGLNTLYSPDGRVVGSSTDNAHYKIRFNSALQGQMTDHISLSLRFEYEYDNSIIVPAARRDKRITSSVGYSF</sequence>
<evidence type="ECO:0000313" key="2">
    <source>
        <dbReference type="EMBL" id="KXU34739.1"/>
    </source>
</evidence>
<feature type="compositionally biased region" description="Low complexity" evidence="1">
    <location>
        <begin position="78"/>
        <end position="108"/>
    </location>
</feature>
<dbReference type="AlphaFoldDB" id="A0A139SJK9"/>
<accession>A0A139SJK9</accession>
<evidence type="ECO:0008006" key="4">
    <source>
        <dbReference type="Google" id="ProtNLM"/>
    </source>
</evidence>
<dbReference type="Proteomes" id="UP000070058">
    <property type="component" value="Unassembled WGS sequence"/>
</dbReference>
<evidence type="ECO:0000256" key="1">
    <source>
        <dbReference type="SAM" id="MobiDB-lite"/>
    </source>
</evidence>
<reference evidence="3" key="1">
    <citation type="submission" date="2016-02" db="EMBL/GenBank/DDBJ databases">
        <authorList>
            <person name="Sanders J.G."/>
            <person name="Lin J.Y."/>
            <person name="Wertz J.T."/>
            <person name="Russell J.A."/>
            <person name="Moreau C.S."/>
            <person name="Powell S."/>
        </authorList>
    </citation>
    <scope>NUCLEOTIDE SEQUENCE [LARGE SCALE GENOMIC DNA]</scope>
    <source>
        <strain evidence="3">CAG34</strain>
    </source>
</reference>
<name>A0A139SJK9_9BACT</name>
<dbReference type="EMBL" id="LSZQ01000057">
    <property type="protein sequence ID" value="KXU34739.1"/>
    <property type="molecule type" value="Genomic_DNA"/>
</dbReference>
<feature type="region of interest" description="Disordered" evidence="1">
    <location>
        <begin position="78"/>
        <end position="110"/>
    </location>
</feature>
<dbReference type="Pfam" id="PF04338">
    <property type="entry name" value="DUF481"/>
    <property type="match status" value="1"/>
</dbReference>
<dbReference type="STRING" id="1548207.AXK11_07810"/>
<proteinExistence type="predicted"/>
<protein>
    <recommendedName>
        <fullName evidence="4">DUF481 domain-containing protein</fullName>
    </recommendedName>
</protein>
<gene>
    <name evidence="2" type="ORF">AXK11_07810</name>
</gene>
<dbReference type="InterPro" id="IPR007433">
    <property type="entry name" value="DUF481"/>
</dbReference>
<organism evidence="2 3">
    <name type="scientific">Cephaloticoccus primus</name>
    <dbReference type="NCBI Taxonomy" id="1548207"/>
    <lineage>
        <taxon>Bacteria</taxon>
        <taxon>Pseudomonadati</taxon>
        <taxon>Verrucomicrobiota</taxon>
        <taxon>Opitutia</taxon>
        <taxon>Opitutales</taxon>
        <taxon>Opitutaceae</taxon>
        <taxon>Cephaloticoccus</taxon>
    </lineage>
</organism>
<evidence type="ECO:0000313" key="3">
    <source>
        <dbReference type="Proteomes" id="UP000070058"/>
    </source>
</evidence>
<keyword evidence="3" id="KW-1185">Reference proteome</keyword>
<comment type="caution">
    <text evidence="2">The sequence shown here is derived from an EMBL/GenBank/DDBJ whole genome shotgun (WGS) entry which is preliminary data.</text>
</comment>